<dbReference type="InterPro" id="IPR001680">
    <property type="entry name" value="WD40_rpt"/>
</dbReference>
<dbReference type="Proteomes" id="UP000075885">
    <property type="component" value="Unassembled WGS sequence"/>
</dbReference>
<dbReference type="Gene3D" id="1.10.1540.10">
    <property type="entry name" value="BEACH domain"/>
    <property type="match status" value="1"/>
</dbReference>
<evidence type="ECO:0000313" key="7">
    <source>
        <dbReference type="Proteomes" id="UP000075885"/>
    </source>
</evidence>
<keyword evidence="1 3" id="KW-0853">WD repeat</keyword>
<feature type="region of interest" description="Disordered" evidence="4">
    <location>
        <begin position="1210"/>
        <end position="1248"/>
    </location>
</feature>
<feature type="compositionally biased region" description="Polar residues" evidence="4">
    <location>
        <begin position="1210"/>
        <end position="1238"/>
    </location>
</feature>
<evidence type="ECO:0000256" key="4">
    <source>
        <dbReference type="SAM" id="MobiDB-lite"/>
    </source>
</evidence>
<evidence type="ECO:0000313" key="6">
    <source>
        <dbReference type="EnsemblMetazoa" id="AEPI004789-PA"/>
    </source>
</evidence>
<dbReference type="PROSITE" id="PS50197">
    <property type="entry name" value="BEACH"/>
    <property type="match status" value="1"/>
</dbReference>
<reference evidence="7" key="1">
    <citation type="submission" date="2013-03" db="EMBL/GenBank/DDBJ databases">
        <title>The Genome Sequence of Anopheles epiroticus epiroticus2.</title>
        <authorList>
            <consortium name="The Broad Institute Genomics Platform"/>
            <person name="Neafsey D.E."/>
            <person name="Howell P."/>
            <person name="Walker B."/>
            <person name="Young S.K."/>
            <person name="Zeng Q."/>
            <person name="Gargeya S."/>
            <person name="Fitzgerald M."/>
            <person name="Haas B."/>
            <person name="Abouelleil A."/>
            <person name="Allen A.W."/>
            <person name="Alvarado L."/>
            <person name="Arachchi H.M."/>
            <person name="Berlin A.M."/>
            <person name="Chapman S.B."/>
            <person name="Gainer-Dewar J."/>
            <person name="Goldberg J."/>
            <person name="Griggs A."/>
            <person name="Gujja S."/>
            <person name="Hansen M."/>
            <person name="Howarth C."/>
            <person name="Imamovic A."/>
            <person name="Ireland A."/>
            <person name="Larimer J."/>
            <person name="McCowan C."/>
            <person name="Murphy C."/>
            <person name="Pearson M."/>
            <person name="Poon T.W."/>
            <person name="Priest M."/>
            <person name="Roberts A."/>
            <person name="Saif S."/>
            <person name="Shea T."/>
            <person name="Sisk P."/>
            <person name="Sykes S."/>
            <person name="Wortman J."/>
            <person name="Nusbaum C."/>
            <person name="Birren B."/>
        </authorList>
    </citation>
    <scope>NUCLEOTIDE SEQUENCE [LARGE SCALE GENOMIC DNA]</scope>
    <source>
        <strain evidence="7">Epiroticus2</strain>
    </source>
</reference>
<keyword evidence="2" id="KW-0677">Repeat</keyword>
<dbReference type="PROSITE" id="PS50082">
    <property type="entry name" value="WD_REPEATS_2"/>
    <property type="match status" value="1"/>
</dbReference>
<evidence type="ECO:0000256" key="1">
    <source>
        <dbReference type="ARBA" id="ARBA00022574"/>
    </source>
</evidence>
<dbReference type="STRING" id="199890.A0A182PCY4"/>
<dbReference type="InterPro" id="IPR015943">
    <property type="entry name" value="WD40/YVTN_repeat-like_dom_sf"/>
</dbReference>
<dbReference type="Pfam" id="PF00400">
    <property type="entry name" value="WD40"/>
    <property type="match status" value="1"/>
</dbReference>
<feature type="repeat" description="WD" evidence="3">
    <location>
        <begin position="1855"/>
        <end position="1890"/>
    </location>
</feature>
<reference evidence="6" key="2">
    <citation type="submission" date="2020-05" db="UniProtKB">
        <authorList>
            <consortium name="EnsemblMetazoa"/>
        </authorList>
    </citation>
    <scope>IDENTIFICATION</scope>
    <source>
        <strain evidence="6">Epiroticus2</strain>
    </source>
</reference>
<proteinExistence type="predicted"/>
<dbReference type="FunFam" id="1.10.1540.10:FF:000003">
    <property type="entry name" value="WD repeat-containing protein 81 isoform X1"/>
    <property type="match status" value="1"/>
</dbReference>
<dbReference type="PROSITE" id="PS50294">
    <property type="entry name" value="WD_REPEATS_REGION"/>
    <property type="match status" value="1"/>
</dbReference>
<sequence length="2151" mass="237973">MEAFIQEFSIPKHQIRETECPNRFVLLVHKSWLRALSQGKVPKEFPTYGLADALEWPTENETGPWSRIYAAVQKKQNCNVIPLPRNKHLHGTTGSGGNDLLLSPLGSTGDGEDPLHYSQLLQYVSATNHKNQWKAAYCKYASSRPSANIPSGTANSVSSAFSESRDLHSNINHSTNGKKVPASGDVTGTGSHISAGTSTMGGTPLGNASTALPHDVVFREVLARAFGCPVLQNITGKEEHVGGPQISSIPPGSDTQLGNANLFPVLATIETGGAFYILYDLYLANNLLDCVTYSPAIVERSYNKPLFIVYQLLQLMKSFHDCGLNLGDVSLKDIYTTENLWIRVMPNLEANLIEYDEELMRQIGDLNITAPAPTSGLMRMTKELTMSYTLKEYCEMWCHGQLSNFDYLTILNNMTGRRVGCAEYHHIMPWVTDFSSRSGQAWRDLKKSKFRLNKGDAQLDLTFQAAAQLAGSGANEQTGSSPAAIPHHVSDVLSEITYYVYMARRTPKAVLCKHVRPIWVPAEYPATIQRLFEWTPDECIPEFFTDPSVFKSIHEDLADLEIPSWSSCPEDFVLKHRELLESQYVSERLHHWIDLTFGYKLTGAAAVRSKNVCLSLVDKHQNLCHRGVVQLFSCPHPLRQFPTAWNGKTPPRLQHLQHETNRRLTRSTEDLTRYPQSSEGPVSAVAATMQRDRSPAAVPGPTSYRHSTQNLQQQYNHALKSSESSYHINHLHPRSPGTIVLPKSYNPIAQLTAVESLGTFRRKVFHSGGSGEATKQPDEYDLWCSRMDARPASSGGNAFVNRIFSETYERTLRKDQPVGAMPVQAALSLQQQASAARQNLKQLLLQQRTKDLKVLGCLIVELFLAQKLLPLGSCLRQEFDERLDACTRLVTDEPRALPPCLLPIVRQLLGLEEDPEPSGVTDRGLPPPTPHQYLQPLLANLLIPFPAHYHRLYQTVRALRAFDECLQLLELQTFFECDGKSCSRYAALDRTRIEYRRLIAECKVNACVALVDPLLQPSGHREQFSVVELLLPHIVELILHDDTSIPAAWNLFDAIATTLGVRRTQASLLQPILALYDSDELDTAVGSSRAQGGTGAKDASTFGTNVMMTMAPGEGETASYLKFTPRNTSFKSKKSVKLYHHSFLLKLIVRFGLRCFLEHFVVPLIEAVGGYRDGDFNQSYHVHEPAWPFGGEFRKSRSYRSFKLHNTNNVEEASTEADPTSISNTLVSPNCSDRTISPTIAGRSDGYNPLDEEELLAGDTPTSSAKLQDNEQMFAFDEDPLAKRRSTMTLEDDDAVENAMRRIIDDEELDLKLNHSQAEEAFEDTLTAGGQTSELKSPTIPIPPTSTFRRNIEFHSIGCEIGSKKSIDSGEFLSKTPDVTKDGSTVTTGAPASTIEGRRESLAGSSMLNRSKSTDSNKTRSNRISEMSSESIIWLSHRLGPVLTARYLSRNLLKMLTLCYIGTENLFPSADDKQANRSSPTSSGVGPIGLNHFSITEGSVVGDEAALRVIDCLTSISALFGEHFILVQYLPHISEVIALCRKRITPTLEGGLISALQLLKCLIPYLNDSTVMEQLSEVFLRQILHPAIRLLESSKYTMPSGFLARSVLARKLIDALYVISVRIGREMTREHICVPGLQRFFLIFDKAYARQQEHFSSALQETSQGEPPFGSFTPPGALGSITDQAHGGQGASRAKAIEEIRDVFTPNLAYFTFVPFLNYLGQQEMSRCVTNLPLILNLCHEHEQMDYGRVGATGPGDLSSMPPGTTPTDEEQMDSLNCSNSFGSNIIGNRIESSAATGSGRMEHKDLLGLVTYRLDNVNNSRNLRGNWLAYWEHEIGRSEKDTRLNLKQIKLQTYTGHSSSVKAVLALDNENSFISASKDKTVKLWSLRSEGDGSKVSSCQFTYANHRKSVHSLAFLEALRLTISCDTGVHLWDPFVGAQIGLLDVSKHSPVYVVKTFPSPNCLVLAGTGDSSVKLIDARTFSYCHEWKVALTPAGQVRTIAVAPGANWVAVGLTSGHIGVLDARTGGIISSWRTNDNDLLQLLAPNDSQLVSSSLDQMIGVWSPNTGHLQFHMRNRPEPAHCLVNNGPELIVGTPTNRIGVYSAIAPDSPYSYTKLRSETFRGVLTSFALLPLNRMMLVGGDNGTITLLC</sequence>
<dbReference type="SUPFAM" id="SSF50978">
    <property type="entry name" value="WD40 repeat-like"/>
    <property type="match status" value="1"/>
</dbReference>
<organism evidence="6 7">
    <name type="scientific">Anopheles epiroticus</name>
    <dbReference type="NCBI Taxonomy" id="199890"/>
    <lineage>
        <taxon>Eukaryota</taxon>
        <taxon>Metazoa</taxon>
        <taxon>Ecdysozoa</taxon>
        <taxon>Arthropoda</taxon>
        <taxon>Hexapoda</taxon>
        <taxon>Insecta</taxon>
        <taxon>Pterygota</taxon>
        <taxon>Neoptera</taxon>
        <taxon>Endopterygota</taxon>
        <taxon>Diptera</taxon>
        <taxon>Nematocera</taxon>
        <taxon>Culicoidea</taxon>
        <taxon>Culicidae</taxon>
        <taxon>Anophelinae</taxon>
        <taxon>Anopheles</taxon>
    </lineage>
</organism>
<name>A0A182PCY4_9DIPT</name>
<feature type="region of interest" description="Disordered" evidence="4">
    <location>
        <begin position="1327"/>
        <end position="1347"/>
    </location>
</feature>
<dbReference type="SMART" id="SM00320">
    <property type="entry name" value="WD40"/>
    <property type="match status" value="6"/>
</dbReference>
<evidence type="ECO:0000256" key="2">
    <source>
        <dbReference type="ARBA" id="ARBA00022737"/>
    </source>
</evidence>
<feature type="compositionally biased region" description="Polar residues" evidence="4">
    <location>
        <begin position="1382"/>
        <end position="1391"/>
    </location>
</feature>
<feature type="compositionally biased region" description="Basic and acidic residues" evidence="4">
    <location>
        <begin position="662"/>
        <end position="672"/>
    </location>
</feature>
<keyword evidence="7" id="KW-1185">Reference proteome</keyword>
<accession>A0A182PCY4</accession>
<evidence type="ECO:0000256" key="3">
    <source>
        <dbReference type="PROSITE-ProRule" id="PRU00221"/>
    </source>
</evidence>
<evidence type="ECO:0000259" key="5">
    <source>
        <dbReference type="PROSITE" id="PS50197"/>
    </source>
</evidence>
<dbReference type="PANTHER" id="PTHR46866:SF1">
    <property type="entry name" value="GH12955P"/>
    <property type="match status" value="1"/>
</dbReference>
<protein>
    <recommendedName>
        <fullName evidence="5">BEACH domain-containing protein</fullName>
    </recommendedName>
</protein>
<dbReference type="SUPFAM" id="SSF81837">
    <property type="entry name" value="BEACH domain"/>
    <property type="match status" value="1"/>
</dbReference>
<dbReference type="InterPro" id="IPR036322">
    <property type="entry name" value="WD40_repeat_dom_sf"/>
</dbReference>
<feature type="region of interest" description="Disordered" evidence="4">
    <location>
        <begin position="1374"/>
        <end position="1423"/>
    </location>
</feature>
<dbReference type="Pfam" id="PF02138">
    <property type="entry name" value="Beach"/>
    <property type="match status" value="1"/>
</dbReference>
<dbReference type="VEuPathDB" id="VectorBase:AEPI004789"/>
<dbReference type="EnsemblMetazoa" id="AEPI004789-RA">
    <property type="protein sequence ID" value="AEPI004789-PA"/>
    <property type="gene ID" value="AEPI004789"/>
</dbReference>
<dbReference type="CDD" id="cd06071">
    <property type="entry name" value="Beach"/>
    <property type="match status" value="1"/>
</dbReference>
<dbReference type="SMART" id="SM01026">
    <property type="entry name" value="Beach"/>
    <property type="match status" value="1"/>
</dbReference>
<dbReference type="Gene3D" id="2.130.10.10">
    <property type="entry name" value="YVTN repeat-like/Quinoprotein amine dehydrogenase"/>
    <property type="match status" value="2"/>
</dbReference>
<dbReference type="PANTHER" id="PTHR46866">
    <property type="entry name" value="GH12955P"/>
    <property type="match status" value="1"/>
</dbReference>
<dbReference type="InterPro" id="IPR036372">
    <property type="entry name" value="BEACH_dom_sf"/>
</dbReference>
<feature type="region of interest" description="Disordered" evidence="4">
    <location>
        <begin position="662"/>
        <end position="683"/>
    </location>
</feature>
<feature type="domain" description="BEACH" evidence="5">
    <location>
        <begin position="382"/>
        <end position="661"/>
    </location>
</feature>
<dbReference type="InterPro" id="IPR000409">
    <property type="entry name" value="BEACH_dom"/>
</dbReference>